<dbReference type="InterPro" id="IPR006583">
    <property type="entry name" value="PAN-3_domain"/>
</dbReference>
<sequence>MQTLLFLLLFSIPQSLAIMKMIQIYGKVTYGPFPITYSSSTNCESACFKLDYCILSWQTPEGSCYHYSYLDQSDTISLVKTDKTEGSIVGFKTNITGTSCPISYTSMNFKMTIPTGDTYSWNKTGNSWSFDGCRDGWKRFDRIDGITVCMSAFKIPSLRRSHAPTWCSTQKNATIVGMASIEESQWVHGQLSSTYSYYAYWVDGTLTCKLDTCDYSTLNYTDGFTTGTAALNLTTNFLVRASGNSDQVMYLTVAVLREFAPKTMYPGSGGSAADGVVCGYQLKN</sequence>
<feature type="chain" id="PRO_5013895848" description="PAN-3 domain-containing protein" evidence="1">
    <location>
        <begin position="18"/>
        <end position="284"/>
    </location>
</feature>
<dbReference type="InterPro" id="IPR016187">
    <property type="entry name" value="CTDL_fold"/>
</dbReference>
<dbReference type="SUPFAM" id="SSF56436">
    <property type="entry name" value="C-type lectin-like"/>
    <property type="match status" value="1"/>
</dbReference>
<reference evidence="4" key="1">
    <citation type="submission" date="2017-10" db="EMBL/GenBank/DDBJ databases">
        <title>Rapid genome shrinkage in a self-fertile nematode reveals novel sperm competition proteins.</title>
        <authorList>
            <person name="Yin D."/>
            <person name="Schwarz E.M."/>
            <person name="Thomas C.G."/>
            <person name="Felde R.L."/>
            <person name="Korf I.F."/>
            <person name="Cutter A.D."/>
            <person name="Schartner C.M."/>
            <person name="Ralston E.J."/>
            <person name="Meyer B.J."/>
            <person name="Haag E.S."/>
        </authorList>
    </citation>
    <scope>NUCLEOTIDE SEQUENCE [LARGE SCALE GENOMIC DNA]</scope>
    <source>
        <strain evidence="4">JU1422</strain>
    </source>
</reference>
<comment type="caution">
    <text evidence="3">The sequence shown here is derived from an EMBL/GenBank/DDBJ whole genome shotgun (WGS) entry which is preliminary data.</text>
</comment>
<accession>A0A2G5UBY2</accession>
<evidence type="ECO:0000256" key="1">
    <source>
        <dbReference type="SAM" id="SignalP"/>
    </source>
</evidence>
<dbReference type="STRING" id="1611254.A0A2G5UBY2"/>
<proteinExistence type="predicted"/>
<dbReference type="AlphaFoldDB" id="A0A2G5UBY2"/>
<dbReference type="PANTHER" id="PTHR47629:SF13">
    <property type="entry name" value="CW DOMAIN-CONTAINING PROTEIN-RELATED"/>
    <property type="match status" value="1"/>
</dbReference>
<keyword evidence="4" id="KW-1185">Reference proteome</keyword>
<gene>
    <name evidence="3" type="primary">Cnig_chr_IV.g15637</name>
    <name evidence="3" type="ORF">B9Z55_015637</name>
</gene>
<keyword evidence="1" id="KW-0732">Signal</keyword>
<organism evidence="3 4">
    <name type="scientific">Caenorhabditis nigoni</name>
    <dbReference type="NCBI Taxonomy" id="1611254"/>
    <lineage>
        <taxon>Eukaryota</taxon>
        <taxon>Metazoa</taxon>
        <taxon>Ecdysozoa</taxon>
        <taxon>Nematoda</taxon>
        <taxon>Chromadorea</taxon>
        <taxon>Rhabditida</taxon>
        <taxon>Rhabditina</taxon>
        <taxon>Rhabditomorpha</taxon>
        <taxon>Rhabditoidea</taxon>
        <taxon>Rhabditidae</taxon>
        <taxon>Peloderinae</taxon>
        <taxon>Caenorhabditis</taxon>
    </lineage>
</organism>
<name>A0A2G5UBY2_9PELO</name>
<dbReference type="PANTHER" id="PTHR47629">
    <property type="entry name" value="C-TYPE LECTIN-RELATED"/>
    <property type="match status" value="1"/>
</dbReference>
<dbReference type="EMBL" id="PDUG01000004">
    <property type="protein sequence ID" value="PIC36756.1"/>
    <property type="molecule type" value="Genomic_DNA"/>
</dbReference>
<evidence type="ECO:0000313" key="4">
    <source>
        <dbReference type="Proteomes" id="UP000230233"/>
    </source>
</evidence>
<dbReference type="SMART" id="SM00605">
    <property type="entry name" value="CW"/>
    <property type="match status" value="1"/>
</dbReference>
<dbReference type="OrthoDB" id="5874563at2759"/>
<protein>
    <recommendedName>
        <fullName evidence="2">PAN-3 domain-containing protein</fullName>
    </recommendedName>
</protein>
<dbReference type="Proteomes" id="UP000230233">
    <property type="component" value="Chromosome IV"/>
</dbReference>
<evidence type="ECO:0000259" key="2">
    <source>
        <dbReference type="SMART" id="SM00605"/>
    </source>
</evidence>
<dbReference type="Pfam" id="PF08277">
    <property type="entry name" value="PAN_3"/>
    <property type="match status" value="1"/>
</dbReference>
<feature type="signal peptide" evidence="1">
    <location>
        <begin position="1"/>
        <end position="17"/>
    </location>
</feature>
<evidence type="ECO:0000313" key="3">
    <source>
        <dbReference type="EMBL" id="PIC36756.1"/>
    </source>
</evidence>
<feature type="domain" description="PAN-3" evidence="2">
    <location>
        <begin position="4"/>
        <end position="130"/>
    </location>
</feature>